<protein>
    <submittedName>
        <fullName evidence="2">Uncharacterized protein</fullName>
    </submittedName>
</protein>
<dbReference type="EMBL" id="QCYY01001279">
    <property type="protein sequence ID" value="ROT79185.1"/>
    <property type="molecule type" value="Genomic_DNA"/>
</dbReference>
<comment type="caution">
    <text evidence="2">The sequence shown here is derived from an EMBL/GenBank/DDBJ whole genome shotgun (WGS) entry which is preliminary data.</text>
</comment>
<accession>A0A3R7QHL8</accession>
<evidence type="ECO:0000313" key="2">
    <source>
        <dbReference type="EMBL" id="ROT79185.1"/>
    </source>
</evidence>
<reference evidence="2 3" key="1">
    <citation type="submission" date="2018-04" db="EMBL/GenBank/DDBJ databases">
        <authorList>
            <person name="Zhang X."/>
            <person name="Yuan J."/>
            <person name="Li F."/>
            <person name="Xiang J."/>
        </authorList>
    </citation>
    <scope>NUCLEOTIDE SEQUENCE [LARGE SCALE GENOMIC DNA]</scope>
    <source>
        <tissue evidence="2">Muscle</tissue>
    </source>
</reference>
<dbReference type="AlphaFoldDB" id="A0A3R7QHL8"/>
<keyword evidence="3" id="KW-1185">Reference proteome</keyword>
<dbReference type="Proteomes" id="UP000283509">
    <property type="component" value="Unassembled WGS sequence"/>
</dbReference>
<dbReference type="PANTHER" id="PTHR21477:SF13">
    <property type="entry name" value="KIAA0930"/>
    <property type="match status" value="1"/>
</dbReference>
<name>A0A3R7QHL8_PENVA</name>
<reference evidence="2 3" key="2">
    <citation type="submission" date="2019-01" db="EMBL/GenBank/DDBJ databases">
        <title>The decoding of complex shrimp genome reveals the adaptation for benthos swimmer, frequently molting mechanism and breeding impact on genome.</title>
        <authorList>
            <person name="Sun Y."/>
            <person name="Gao Y."/>
            <person name="Yu Y."/>
        </authorList>
    </citation>
    <scope>NUCLEOTIDE SEQUENCE [LARGE SCALE GENOMIC DNA]</scope>
    <source>
        <tissue evidence="2">Muscle</tissue>
    </source>
</reference>
<proteinExistence type="predicted"/>
<feature type="region of interest" description="Disordered" evidence="1">
    <location>
        <begin position="71"/>
        <end position="101"/>
    </location>
</feature>
<sequence>MVCVELVASDHAGTRQAVIFLGSIRYDALKRVYDARASLSSKVAQRMMMGLFAGNSNQRIEFVRMKGPQGKGHAEMAVTKPKGSGVETPTSEPGVSLTDMWDSDWDDEPEDRFIYRHQRRLSDPSANFNTFINSGWKSRSEGARSRSENEGLDIFADGLYEIESGDVRDELDDGAYNPLWTTKGFTQTFHFWKESRRAQSVPLNAYLTYVTLPWFTIITDILDHRTGPILTF</sequence>
<dbReference type="OrthoDB" id="1906921at2759"/>
<dbReference type="Pfam" id="PF09741">
    <property type="entry name" value="DUF2045"/>
    <property type="match status" value="1"/>
</dbReference>
<dbReference type="PANTHER" id="PTHR21477">
    <property type="entry name" value="ZGC:172139"/>
    <property type="match status" value="1"/>
</dbReference>
<organism evidence="2 3">
    <name type="scientific">Penaeus vannamei</name>
    <name type="common">Whiteleg shrimp</name>
    <name type="synonym">Litopenaeus vannamei</name>
    <dbReference type="NCBI Taxonomy" id="6689"/>
    <lineage>
        <taxon>Eukaryota</taxon>
        <taxon>Metazoa</taxon>
        <taxon>Ecdysozoa</taxon>
        <taxon>Arthropoda</taxon>
        <taxon>Crustacea</taxon>
        <taxon>Multicrustacea</taxon>
        <taxon>Malacostraca</taxon>
        <taxon>Eumalacostraca</taxon>
        <taxon>Eucarida</taxon>
        <taxon>Decapoda</taxon>
        <taxon>Dendrobranchiata</taxon>
        <taxon>Penaeoidea</taxon>
        <taxon>Penaeidae</taxon>
        <taxon>Penaeus</taxon>
    </lineage>
</organism>
<evidence type="ECO:0000256" key="1">
    <source>
        <dbReference type="SAM" id="MobiDB-lite"/>
    </source>
</evidence>
<evidence type="ECO:0000313" key="3">
    <source>
        <dbReference type="Proteomes" id="UP000283509"/>
    </source>
</evidence>
<gene>
    <name evidence="2" type="ORF">C7M84_002098</name>
</gene>
<dbReference type="InterPro" id="IPR019141">
    <property type="entry name" value="DUF2045"/>
</dbReference>